<proteinExistence type="predicted"/>
<evidence type="ECO:0000259" key="1">
    <source>
        <dbReference type="PROSITE" id="PS51186"/>
    </source>
</evidence>
<dbReference type="Gene3D" id="3.40.630.30">
    <property type="match status" value="1"/>
</dbReference>
<evidence type="ECO:0000313" key="3">
    <source>
        <dbReference type="Proteomes" id="UP001225356"/>
    </source>
</evidence>
<dbReference type="Pfam" id="PF00583">
    <property type="entry name" value="Acetyltransf_1"/>
    <property type="match status" value="1"/>
</dbReference>
<organism evidence="2 3">
    <name type="scientific">Streptosporangium lutulentum</name>
    <dbReference type="NCBI Taxonomy" id="1461250"/>
    <lineage>
        <taxon>Bacteria</taxon>
        <taxon>Bacillati</taxon>
        <taxon>Actinomycetota</taxon>
        <taxon>Actinomycetes</taxon>
        <taxon>Streptosporangiales</taxon>
        <taxon>Streptosporangiaceae</taxon>
        <taxon>Streptosporangium</taxon>
    </lineage>
</organism>
<dbReference type="EMBL" id="JAUSQU010000001">
    <property type="protein sequence ID" value="MDP9850004.1"/>
    <property type="molecule type" value="Genomic_DNA"/>
</dbReference>
<dbReference type="RefSeq" id="WP_307568154.1">
    <property type="nucleotide sequence ID" value="NZ_JAUSQU010000001.1"/>
</dbReference>
<feature type="domain" description="N-acetyltransferase" evidence="1">
    <location>
        <begin position="3"/>
        <end position="190"/>
    </location>
</feature>
<name>A0ABT9QTC3_9ACTN</name>
<dbReference type="Proteomes" id="UP001225356">
    <property type="component" value="Unassembled WGS sequence"/>
</dbReference>
<gene>
    <name evidence="2" type="ORF">J2853_009215</name>
</gene>
<dbReference type="SUPFAM" id="SSF55729">
    <property type="entry name" value="Acyl-CoA N-acyltransferases (Nat)"/>
    <property type="match status" value="1"/>
</dbReference>
<dbReference type="PROSITE" id="PS51186">
    <property type="entry name" value="GNAT"/>
    <property type="match status" value="1"/>
</dbReference>
<reference evidence="2 3" key="1">
    <citation type="submission" date="2023-07" db="EMBL/GenBank/DDBJ databases">
        <title>Sequencing the genomes of 1000 actinobacteria strains.</title>
        <authorList>
            <person name="Klenk H.-P."/>
        </authorList>
    </citation>
    <scope>NUCLEOTIDE SEQUENCE [LARGE SCALE GENOMIC DNA]</scope>
    <source>
        <strain evidence="2 3">DSM 46740</strain>
    </source>
</reference>
<sequence>MPVEIHPATAQRWADLRTVLCPTENRQTCWCLAWRLTTSEYNSRTADERGDVMRALVDGDPPPGLLAYVDGEVAGWCNVGPRSAMDRLTGSRTIPPVDDVPVWSVVCFVVRASHRRRGVAEALLLGAVEHARKYGAPAIEGYPVDPEGGRVNPSLAYVGTIGMFERAGFRRLLKTSAKSDRRHRWIVRLDLGEE</sequence>
<dbReference type="InterPro" id="IPR000182">
    <property type="entry name" value="GNAT_dom"/>
</dbReference>
<evidence type="ECO:0000313" key="2">
    <source>
        <dbReference type="EMBL" id="MDP9850004.1"/>
    </source>
</evidence>
<keyword evidence="3" id="KW-1185">Reference proteome</keyword>
<comment type="caution">
    <text evidence="2">The sequence shown here is derived from an EMBL/GenBank/DDBJ whole genome shotgun (WGS) entry which is preliminary data.</text>
</comment>
<accession>A0ABT9QTC3</accession>
<protein>
    <submittedName>
        <fullName evidence="2">GNAT superfamily N-acetyltransferase</fullName>
    </submittedName>
</protein>
<dbReference type="InterPro" id="IPR016181">
    <property type="entry name" value="Acyl_CoA_acyltransferase"/>
</dbReference>
<dbReference type="CDD" id="cd04301">
    <property type="entry name" value="NAT_SF"/>
    <property type="match status" value="1"/>
</dbReference>